<evidence type="ECO:0000256" key="4">
    <source>
        <dbReference type="ARBA" id="ARBA00022807"/>
    </source>
</evidence>
<keyword evidence="2" id="KW-0645">Protease</keyword>
<gene>
    <name evidence="6" type="ORF">L2Y54_01530</name>
</gene>
<accession>A0ABY3SYW5</accession>
<keyword evidence="3" id="KW-0378">Hydrolase</keyword>
<evidence type="ECO:0000256" key="1">
    <source>
        <dbReference type="ARBA" id="ARBA00007074"/>
    </source>
</evidence>
<dbReference type="Gene3D" id="3.90.1720.10">
    <property type="entry name" value="endopeptidase domain like (from Nostoc punctiforme)"/>
    <property type="match status" value="1"/>
</dbReference>
<dbReference type="PANTHER" id="PTHR47053">
    <property type="entry name" value="MUREIN DD-ENDOPEPTIDASE MEPH-RELATED"/>
    <property type="match status" value="1"/>
</dbReference>
<dbReference type="EMBL" id="CP091244">
    <property type="protein sequence ID" value="UJS24742.1"/>
    <property type="molecule type" value="Genomic_DNA"/>
</dbReference>
<organism evidence="6 7">
    <name type="scientific">Thiothrix winogradskyi</name>
    <dbReference type="NCBI Taxonomy" id="96472"/>
    <lineage>
        <taxon>Bacteria</taxon>
        <taxon>Pseudomonadati</taxon>
        <taxon>Pseudomonadota</taxon>
        <taxon>Gammaproteobacteria</taxon>
        <taxon>Thiotrichales</taxon>
        <taxon>Thiotrichaceae</taxon>
        <taxon>Thiothrix</taxon>
    </lineage>
</organism>
<keyword evidence="4" id="KW-0788">Thiol protease</keyword>
<dbReference type="Proteomes" id="UP001054801">
    <property type="component" value="Chromosome"/>
</dbReference>
<evidence type="ECO:0000256" key="2">
    <source>
        <dbReference type="ARBA" id="ARBA00022670"/>
    </source>
</evidence>
<evidence type="ECO:0000259" key="5">
    <source>
        <dbReference type="PROSITE" id="PS51935"/>
    </source>
</evidence>
<protein>
    <submittedName>
        <fullName evidence="6">C40 family peptidase</fullName>
    </submittedName>
</protein>
<dbReference type="SUPFAM" id="SSF54001">
    <property type="entry name" value="Cysteine proteinases"/>
    <property type="match status" value="1"/>
</dbReference>
<evidence type="ECO:0000313" key="6">
    <source>
        <dbReference type="EMBL" id="UJS24742.1"/>
    </source>
</evidence>
<reference evidence="6" key="1">
    <citation type="journal article" date="2022" name="Microorganisms">
        <title>Two New Species of Filamentous Sulfur Bacteria of the Genus Thiothrix, Thiothrix winogradskyi sp. nov. and 'Candidatus Thiothrix sulfatifontis' sp. nov.</title>
        <authorList>
            <person name="Ravin N.V."/>
            <person name="Rossetti S."/>
            <person name="Beletsky A.V."/>
            <person name="Kadnikov V.V."/>
            <person name="Rudenko T.S."/>
            <person name="Smolyakov D.D."/>
            <person name="Moskvitina M.I."/>
            <person name="Gureeva M.V."/>
            <person name="Mardanov A.V."/>
            <person name="Grabovich M.Y."/>
        </authorList>
    </citation>
    <scope>NUCLEOTIDE SEQUENCE</scope>
    <source>
        <strain evidence="6">CT3</strain>
    </source>
</reference>
<evidence type="ECO:0000256" key="3">
    <source>
        <dbReference type="ARBA" id="ARBA00022801"/>
    </source>
</evidence>
<dbReference type="RefSeq" id="WP_236499427.1">
    <property type="nucleotide sequence ID" value="NZ_CP091244.1"/>
</dbReference>
<dbReference type="Pfam" id="PF00877">
    <property type="entry name" value="NLPC_P60"/>
    <property type="match status" value="1"/>
</dbReference>
<dbReference type="InterPro" id="IPR000064">
    <property type="entry name" value="NLP_P60_dom"/>
</dbReference>
<proteinExistence type="inferred from homology"/>
<comment type="similarity">
    <text evidence="1">Belongs to the peptidase C40 family.</text>
</comment>
<feature type="domain" description="NlpC/P60" evidence="5">
    <location>
        <begin position="79"/>
        <end position="202"/>
    </location>
</feature>
<sequence length="214" mass="22786">MLSHHVSALKYSVLGSAMLTMAGCSLNPRVADITPLQSIQPDKSPKQPVSQAAPVKHVTAIPPPASAAKPAAKPAATALTPLDKVVVHALKQSGKGYCWGGNSPMKGFDCSGLTQYSFEKGANVNIPRTAAGQYKAAVKIPHQEADRGDLVFFRTRGQKVSHVGIYLGRDKFIHAPRTGKVITTTKLEGYWKRKLVGFGRIPGAAQPLLPKSVV</sequence>
<dbReference type="PROSITE" id="PS51935">
    <property type="entry name" value="NLPC_P60"/>
    <property type="match status" value="1"/>
</dbReference>
<dbReference type="PANTHER" id="PTHR47053:SF1">
    <property type="entry name" value="MUREIN DD-ENDOPEPTIDASE MEPH-RELATED"/>
    <property type="match status" value="1"/>
</dbReference>
<dbReference type="InterPro" id="IPR051202">
    <property type="entry name" value="Peptidase_C40"/>
</dbReference>
<name>A0ABY3SYW5_9GAMM</name>
<dbReference type="InterPro" id="IPR038765">
    <property type="entry name" value="Papain-like_cys_pep_sf"/>
</dbReference>
<keyword evidence="7" id="KW-1185">Reference proteome</keyword>
<evidence type="ECO:0000313" key="7">
    <source>
        <dbReference type="Proteomes" id="UP001054801"/>
    </source>
</evidence>